<gene>
    <name evidence="6" type="ORF">AB5J54_32185</name>
</gene>
<dbReference type="FunFam" id="2.40.10.10:FF:000028">
    <property type="entry name" value="Serine protease easter"/>
    <property type="match status" value="1"/>
</dbReference>
<evidence type="ECO:0000256" key="2">
    <source>
        <dbReference type="ARBA" id="ARBA00023157"/>
    </source>
</evidence>
<evidence type="ECO:0000256" key="1">
    <source>
        <dbReference type="ARBA" id="ARBA00022729"/>
    </source>
</evidence>
<dbReference type="RefSeq" id="WP_369147428.1">
    <property type="nucleotide sequence ID" value="NZ_CP163444.1"/>
</dbReference>
<dbReference type="GO" id="GO:0004252">
    <property type="term" value="F:serine-type endopeptidase activity"/>
    <property type="evidence" value="ECO:0007669"/>
    <property type="project" value="InterPro"/>
</dbReference>
<keyword evidence="3" id="KW-0325">Glycoprotein</keyword>
<dbReference type="SUPFAM" id="SSF50494">
    <property type="entry name" value="Trypsin-like serine proteases"/>
    <property type="match status" value="1"/>
</dbReference>
<reference evidence="6" key="1">
    <citation type="submission" date="2024-07" db="EMBL/GenBank/DDBJ databases">
        <authorList>
            <person name="Yu S.T."/>
        </authorList>
    </citation>
    <scope>NUCLEOTIDE SEQUENCE</scope>
    <source>
        <strain evidence="6">R44</strain>
    </source>
</reference>
<dbReference type="InterPro" id="IPR051487">
    <property type="entry name" value="Ser/Thr_Proteases_Immune/Dev"/>
</dbReference>
<keyword evidence="2" id="KW-1015">Disulfide bond</keyword>
<dbReference type="GO" id="GO:0006508">
    <property type="term" value="P:proteolysis"/>
    <property type="evidence" value="ECO:0007669"/>
    <property type="project" value="UniProtKB-KW"/>
</dbReference>
<proteinExistence type="predicted"/>
<dbReference type="PRINTS" id="PR00722">
    <property type="entry name" value="CHYMOTRYPSIN"/>
</dbReference>
<dbReference type="CDD" id="cd00190">
    <property type="entry name" value="Tryp_SPc"/>
    <property type="match status" value="1"/>
</dbReference>
<accession>A0AB39T5Y5</accession>
<keyword evidence="6" id="KW-0378">Hydrolase</keyword>
<dbReference type="PANTHER" id="PTHR24256">
    <property type="entry name" value="TRYPTASE-RELATED"/>
    <property type="match status" value="1"/>
</dbReference>
<dbReference type="InterPro" id="IPR001254">
    <property type="entry name" value="Trypsin_dom"/>
</dbReference>
<feature type="chain" id="PRO_5044195276" evidence="4">
    <location>
        <begin position="30"/>
        <end position="270"/>
    </location>
</feature>
<dbReference type="InterPro" id="IPR043504">
    <property type="entry name" value="Peptidase_S1_PA_chymotrypsin"/>
</dbReference>
<keyword evidence="1 4" id="KW-0732">Signal</keyword>
<dbReference type="PROSITE" id="PS50240">
    <property type="entry name" value="TRYPSIN_DOM"/>
    <property type="match status" value="1"/>
</dbReference>
<dbReference type="AlphaFoldDB" id="A0AB39T5Y5"/>
<evidence type="ECO:0000256" key="4">
    <source>
        <dbReference type="SAM" id="SignalP"/>
    </source>
</evidence>
<evidence type="ECO:0000313" key="6">
    <source>
        <dbReference type="EMBL" id="XDQ74904.1"/>
    </source>
</evidence>
<keyword evidence="6" id="KW-0645">Protease</keyword>
<dbReference type="EMBL" id="CP163444">
    <property type="protein sequence ID" value="XDQ74904.1"/>
    <property type="molecule type" value="Genomic_DNA"/>
</dbReference>
<feature type="domain" description="Peptidase S1" evidence="5">
    <location>
        <begin position="30"/>
        <end position="264"/>
    </location>
</feature>
<dbReference type="Pfam" id="PF00089">
    <property type="entry name" value="Trypsin"/>
    <property type="match status" value="1"/>
</dbReference>
<name>A0AB39T5Y5_9ACTN</name>
<feature type="signal peptide" evidence="4">
    <location>
        <begin position="1"/>
        <end position="29"/>
    </location>
</feature>
<evidence type="ECO:0000259" key="5">
    <source>
        <dbReference type="PROSITE" id="PS50240"/>
    </source>
</evidence>
<dbReference type="InterPro" id="IPR001314">
    <property type="entry name" value="Peptidase_S1A"/>
</dbReference>
<organism evidence="6">
    <name type="scientific">Streptomyces sp. R44</name>
    <dbReference type="NCBI Taxonomy" id="3238633"/>
    <lineage>
        <taxon>Bacteria</taxon>
        <taxon>Bacillati</taxon>
        <taxon>Actinomycetota</taxon>
        <taxon>Actinomycetes</taxon>
        <taxon>Kitasatosporales</taxon>
        <taxon>Streptomycetaceae</taxon>
        <taxon>Streptomyces</taxon>
    </lineage>
</organism>
<dbReference type="Gene3D" id="2.40.10.10">
    <property type="entry name" value="Trypsin-like serine proteases"/>
    <property type="match status" value="1"/>
</dbReference>
<evidence type="ECO:0000256" key="3">
    <source>
        <dbReference type="ARBA" id="ARBA00023180"/>
    </source>
</evidence>
<dbReference type="InterPro" id="IPR018114">
    <property type="entry name" value="TRYPSIN_HIS"/>
</dbReference>
<protein>
    <submittedName>
        <fullName evidence="6">Serine protease</fullName>
    </submittedName>
</protein>
<sequence length="270" mass="28459">MGRARKLIAAVAGAVLGVCPLGVAPQAYAVVGGQEARPHQYPYMVGLVDREEHRVMCGGALVGERYVLTAAHCLTGSYSSTARVGVLLGDHDLTRADDSPNAVLATPASFLPHPDYDPATQRDDIALIRLAEPVVFNRDVRPVALPARYAHGAFDHTQVEAPGWGATSFGGRTSDVLRTVVLGTMSNPTCGTRGMSQVTAAQLCTYAPGRDTCQYDSGGPLVHTIAGTPYLVGLVSYGKGCATDTPAVNTRVWSYLSWIGRTAGHLPRAS</sequence>
<dbReference type="PROSITE" id="PS00134">
    <property type="entry name" value="TRYPSIN_HIS"/>
    <property type="match status" value="1"/>
</dbReference>
<dbReference type="SMART" id="SM00020">
    <property type="entry name" value="Tryp_SPc"/>
    <property type="match status" value="1"/>
</dbReference>
<dbReference type="InterPro" id="IPR009003">
    <property type="entry name" value="Peptidase_S1_PA"/>
</dbReference>